<dbReference type="InterPro" id="IPR003661">
    <property type="entry name" value="HisK_dim/P_dom"/>
</dbReference>
<comment type="caution">
    <text evidence="17">The sequence shown here is derived from an EMBL/GenBank/DDBJ whole genome shotgun (WGS) entry which is preliminary data.</text>
</comment>
<evidence type="ECO:0000259" key="15">
    <source>
        <dbReference type="PROSITE" id="PS50109"/>
    </source>
</evidence>
<dbReference type="FunFam" id="3.30.565.10:FF:000006">
    <property type="entry name" value="Sensor histidine kinase WalK"/>
    <property type="match status" value="1"/>
</dbReference>
<dbReference type="AlphaFoldDB" id="A0A109GDB2"/>
<dbReference type="FunFam" id="1.10.287.130:FF:000001">
    <property type="entry name" value="Two-component sensor histidine kinase"/>
    <property type="match status" value="1"/>
</dbReference>
<dbReference type="EMBL" id="LRPH01000043">
    <property type="protein sequence ID" value="KWU64692.1"/>
    <property type="molecule type" value="Genomic_DNA"/>
</dbReference>
<dbReference type="Pfam" id="PF00672">
    <property type="entry name" value="HAMP"/>
    <property type="match status" value="1"/>
</dbReference>
<keyword evidence="5" id="KW-0597">Phosphoprotein</keyword>
<dbReference type="SMART" id="SM00387">
    <property type="entry name" value="HATPase_c"/>
    <property type="match status" value="1"/>
</dbReference>
<evidence type="ECO:0000313" key="17">
    <source>
        <dbReference type="EMBL" id="KWU64692.1"/>
    </source>
</evidence>
<dbReference type="PROSITE" id="PS50109">
    <property type="entry name" value="HIS_KIN"/>
    <property type="match status" value="1"/>
</dbReference>
<dbReference type="RefSeq" id="WP_060750103.1">
    <property type="nucleotide sequence ID" value="NZ_LRPH01000043.1"/>
</dbReference>
<dbReference type="SMART" id="SM00388">
    <property type="entry name" value="HisKA"/>
    <property type="match status" value="1"/>
</dbReference>
<dbReference type="GO" id="GO:0007234">
    <property type="term" value="P:osmosensory signaling via phosphorelay pathway"/>
    <property type="evidence" value="ECO:0007669"/>
    <property type="project" value="TreeGrafter"/>
</dbReference>
<gene>
    <name evidence="17" type="ORF">AWW70_12655</name>
</gene>
<keyword evidence="8" id="KW-0547">Nucleotide-binding</keyword>
<keyword evidence="7 14" id="KW-0812">Transmembrane</keyword>
<keyword evidence="9 17" id="KW-0418">Kinase</keyword>
<dbReference type="InterPro" id="IPR003594">
    <property type="entry name" value="HATPase_dom"/>
</dbReference>
<protein>
    <recommendedName>
        <fullName evidence="3">histidine kinase</fullName>
        <ecNumber evidence="3">2.7.13.3</ecNumber>
    </recommendedName>
</protein>
<keyword evidence="12" id="KW-0902">Two-component regulatory system</keyword>
<keyword evidence="11 14" id="KW-1133">Transmembrane helix</keyword>
<dbReference type="InterPro" id="IPR004358">
    <property type="entry name" value="Sig_transdc_His_kin-like_C"/>
</dbReference>
<dbReference type="Gene3D" id="1.10.287.130">
    <property type="match status" value="1"/>
</dbReference>
<evidence type="ECO:0000256" key="11">
    <source>
        <dbReference type="ARBA" id="ARBA00022989"/>
    </source>
</evidence>
<evidence type="ECO:0000256" key="13">
    <source>
        <dbReference type="ARBA" id="ARBA00023136"/>
    </source>
</evidence>
<proteinExistence type="predicted"/>
<evidence type="ECO:0000256" key="5">
    <source>
        <dbReference type="ARBA" id="ARBA00022553"/>
    </source>
</evidence>
<dbReference type="Pfam" id="PF02518">
    <property type="entry name" value="HATPase_c"/>
    <property type="match status" value="1"/>
</dbReference>
<dbReference type="CDD" id="cd06225">
    <property type="entry name" value="HAMP"/>
    <property type="match status" value="1"/>
</dbReference>
<evidence type="ECO:0000259" key="16">
    <source>
        <dbReference type="PROSITE" id="PS50885"/>
    </source>
</evidence>
<keyword evidence="13 14" id="KW-0472">Membrane</keyword>
<evidence type="ECO:0000256" key="4">
    <source>
        <dbReference type="ARBA" id="ARBA00022475"/>
    </source>
</evidence>
<keyword evidence="4" id="KW-1003">Cell membrane</keyword>
<dbReference type="InterPro" id="IPR036890">
    <property type="entry name" value="HATPase_C_sf"/>
</dbReference>
<comment type="subcellular location">
    <subcellularLocation>
        <location evidence="2">Cell membrane</location>
        <topology evidence="2">Multi-pass membrane protein</topology>
    </subcellularLocation>
</comment>
<dbReference type="Proteomes" id="UP000065797">
    <property type="component" value="Unassembled WGS sequence"/>
</dbReference>
<dbReference type="SMART" id="SM00304">
    <property type="entry name" value="HAMP"/>
    <property type="match status" value="1"/>
</dbReference>
<evidence type="ECO:0000256" key="10">
    <source>
        <dbReference type="ARBA" id="ARBA00022840"/>
    </source>
</evidence>
<dbReference type="PRINTS" id="PR00344">
    <property type="entry name" value="BCTRLSENSOR"/>
</dbReference>
<evidence type="ECO:0000256" key="1">
    <source>
        <dbReference type="ARBA" id="ARBA00000085"/>
    </source>
</evidence>
<evidence type="ECO:0000256" key="6">
    <source>
        <dbReference type="ARBA" id="ARBA00022679"/>
    </source>
</evidence>
<dbReference type="InterPro" id="IPR050351">
    <property type="entry name" value="BphY/WalK/GraS-like"/>
</dbReference>
<reference evidence="17 18" key="1">
    <citation type="submission" date="2016-01" db="EMBL/GenBank/DDBJ databases">
        <authorList>
            <person name="McClelland M."/>
            <person name="Jain A."/>
            <person name="Saraogi P."/>
            <person name="Mendelson R."/>
            <person name="Westerman R."/>
            <person name="SanMiguel P."/>
            <person name="Csonka L."/>
        </authorList>
    </citation>
    <scope>NUCLEOTIDE SEQUENCE [LARGE SCALE GENOMIC DNA]</scope>
    <source>
        <strain evidence="17 18">PE8-15</strain>
    </source>
</reference>
<evidence type="ECO:0000256" key="12">
    <source>
        <dbReference type="ARBA" id="ARBA00023012"/>
    </source>
</evidence>
<dbReference type="PROSITE" id="PS50885">
    <property type="entry name" value="HAMP"/>
    <property type="match status" value="1"/>
</dbReference>
<dbReference type="PANTHER" id="PTHR42878">
    <property type="entry name" value="TWO-COMPONENT HISTIDINE KINASE"/>
    <property type="match status" value="1"/>
</dbReference>
<dbReference type="GO" id="GO:0005524">
    <property type="term" value="F:ATP binding"/>
    <property type="evidence" value="ECO:0007669"/>
    <property type="project" value="UniProtKB-KW"/>
</dbReference>
<dbReference type="GO" id="GO:0005886">
    <property type="term" value="C:plasma membrane"/>
    <property type="evidence" value="ECO:0007669"/>
    <property type="project" value="UniProtKB-SubCell"/>
</dbReference>
<feature type="domain" description="Histidine kinase" evidence="15">
    <location>
        <begin position="411"/>
        <end position="624"/>
    </location>
</feature>
<name>A0A109GDB2_BACMY</name>
<dbReference type="Gene3D" id="6.10.340.10">
    <property type="match status" value="1"/>
</dbReference>
<dbReference type="EC" id="2.7.13.3" evidence="3"/>
<feature type="domain" description="HAMP" evidence="16">
    <location>
        <begin position="337"/>
        <end position="389"/>
    </location>
</feature>
<evidence type="ECO:0000313" key="18">
    <source>
        <dbReference type="Proteomes" id="UP000065797"/>
    </source>
</evidence>
<evidence type="ECO:0000256" key="7">
    <source>
        <dbReference type="ARBA" id="ARBA00022692"/>
    </source>
</evidence>
<dbReference type="InterPro" id="IPR036097">
    <property type="entry name" value="HisK_dim/P_sf"/>
</dbReference>
<dbReference type="SUPFAM" id="SSF158472">
    <property type="entry name" value="HAMP domain-like"/>
    <property type="match status" value="1"/>
</dbReference>
<dbReference type="Pfam" id="PF00512">
    <property type="entry name" value="HisKA"/>
    <property type="match status" value="1"/>
</dbReference>
<evidence type="ECO:0000256" key="14">
    <source>
        <dbReference type="SAM" id="Phobius"/>
    </source>
</evidence>
<keyword evidence="10" id="KW-0067">ATP-binding</keyword>
<dbReference type="PANTHER" id="PTHR42878:SF3">
    <property type="entry name" value="HISTIDINE PROTEIN KINASE SAES"/>
    <property type="match status" value="1"/>
</dbReference>
<keyword evidence="6" id="KW-0808">Transferase</keyword>
<evidence type="ECO:0000256" key="3">
    <source>
        <dbReference type="ARBA" id="ARBA00012438"/>
    </source>
</evidence>
<sequence length="624" mass="71405">MRNGIVLKLFTLTTALCMLILATIFIGQTIFFKQYYANRKVEDIKVNLNSFAKNYLNYAGSADGIQKLEQDFLRENNTWITTLDQNGNLKHADDFYVEITLERLAEKQFGQKIITIPLYNLMNTDEIESRILPSLVGKKVYFSGLLRNDSFITSYLQSAEGSLSWANKPLSKKLAERELKASEEKPKVAQDLIGEERKKVAGNLSDLEKKRVAQNSDFNINGTITKVQPSDGTVPVNPIYKNNLFLDNIKEFQADLLLKESNQIKYATQTMDYEKNDIKYKLLIKPIKEKDGSVTYIYAMASLQPVDEAVQMVQDYYIYIVAFVVVLIFLASFYYSKQIAKPLLKINDTTKKIAHLDFTEKIPITSKDEIGDLSQNINTLSNKLHSHIGQLEQDIEKERKLENTRKEFIAGVSHELKTPLSIMKSCISILKDGVAEHKKDYYFQAMEKEVDKMDILILDMLELAKFESGTYNMKMDSFYIDGVIEEICEQLSAEIEKKELSVHKHICPAEVIGNQNRIEQVIVNFITNAIRYTPEKEDIIISTIDGKDHIKVCIENKGAHIEEEQLDKIWDRFYRVDAARKRSQGGTGLGLAISKNILELHDAEYGVKNTEDGVLFYFYLPKKA</sequence>
<accession>A0A109GDB2</accession>
<feature type="transmembrane region" description="Helical" evidence="14">
    <location>
        <begin position="316"/>
        <end position="335"/>
    </location>
</feature>
<dbReference type="GO" id="GO:0000155">
    <property type="term" value="F:phosphorelay sensor kinase activity"/>
    <property type="evidence" value="ECO:0007669"/>
    <property type="project" value="InterPro"/>
</dbReference>
<dbReference type="CDD" id="cd00082">
    <property type="entry name" value="HisKA"/>
    <property type="match status" value="1"/>
</dbReference>
<dbReference type="SUPFAM" id="SSF55874">
    <property type="entry name" value="ATPase domain of HSP90 chaperone/DNA topoisomerase II/histidine kinase"/>
    <property type="match status" value="1"/>
</dbReference>
<organism evidence="17 18">
    <name type="scientific">Bacillus mycoides</name>
    <dbReference type="NCBI Taxonomy" id="1405"/>
    <lineage>
        <taxon>Bacteria</taxon>
        <taxon>Bacillati</taxon>
        <taxon>Bacillota</taxon>
        <taxon>Bacilli</taxon>
        <taxon>Bacillales</taxon>
        <taxon>Bacillaceae</taxon>
        <taxon>Bacillus</taxon>
        <taxon>Bacillus cereus group</taxon>
    </lineage>
</organism>
<dbReference type="GO" id="GO:0000156">
    <property type="term" value="F:phosphorelay response regulator activity"/>
    <property type="evidence" value="ECO:0007669"/>
    <property type="project" value="TreeGrafter"/>
</dbReference>
<dbReference type="Gene3D" id="3.30.565.10">
    <property type="entry name" value="Histidine kinase-like ATPase, C-terminal domain"/>
    <property type="match status" value="1"/>
</dbReference>
<dbReference type="SUPFAM" id="SSF47384">
    <property type="entry name" value="Homodimeric domain of signal transducing histidine kinase"/>
    <property type="match status" value="1"/>
</dbReference>
<dbReference type="InterPro" id="IPR003660">
    <property type="entry name" value="HAMP_dom"/>
</dbReference>
<comment type="catalytic activity">
    <reaction evidence="1">
        <text>ATP + protein L-histidine = ADP + protein N-phospho-L-histidine.</text>
        <dbReference type="EC" id="2.7.13.3"/>
    </reaction>
</comment>
<evidence type="ECO:0000256" key="2">
    <source>
        <dbReference type="ARBA" id="ARBA00004651"/>
    </source>
</evidence>
<evidence type="ECO:0000256" key="9">
    <source>
        <dbReference type="ARBA" id="ARBA00022777"/>
    </source>
</evidence>
<evidence type="ECO:0000256" key="8">
    <source>
        <dbReference type="ARBA" id="ARBA00022741"/>
    </source>
</evidence>
<dbReference type="InterPro" id="IPR005467">
    <property type="entry name" value="His_kinase_dom"/>
</dbReference>
<dbReference type="GO" id="GO:0030295">
    <property type="term" value="F:protein kinase activator activity"/>
    <property type="evidence" value="ECO:0007669"/>
    <property type="project" value="TreeGrafter"/>
</dbReference>